<feature type="compositionally biased region" description="Polar residues" evidence="2">
    <location>
        <begin position="96"/>
        <end position="106"/>
    </location>
</feature>
<keyword evidence="3" id="KW-0472">Membrane</keyword>
<dbReference type="Proteomes" id="UP000234855">
    <property type="component" value="Unassembled WGS sequence"/>
</dbReference>
<dbReference type="Pfam" id="PF16729">
    <property type="entry name" value="DUF5067"/>
    <property type="match status" value="2"/>
</dbReference>
<feature type="region of interest" description="Disordered" evidence="2">
    <location>
        <begin position="1"/>
        <end position="118"/>
    </location>
</feature>
<evidence type="ECO:0000256" key="2">
    <source>
        <dbReference type="SAM" id="MobiDB-lite"/>
    </source>
</evidence>
<organism evidence="5 7">
    <name type="scientific">Bifidobacterium imperatoris</name>
    <dbReference type="NCBI Taxonomy" id="2020965"/>
    <lineage>
        <taxon>Bacteria</taxon>
        <taxon>Bacillati</taxon>
        <taxon>Actinomycetota</taxon>
        <taxon>Actinomycetes</taxon>
        <taxon>Bifidobacteriales</taxon>
        <taxon>Bifidobacteriaceae</taxon>
        <taxon>Bifidobacterium</taxon>
    </lineage>
</organism>
<dbReference type="InterPro" id="IPR031989">
    <property type="entry name" value="DUF5067"/>
</dbReference>
<feature type="domain" description="DUF5067" evidence="4">
    <location>
        <begin position="184"/>
        <end position="309"/>
    </location>
</feature>
<dbReference type="Proteomes" id="UP000663067">
    <property type="component" value="Chromosome"/>
</dbReference>
<dbReference type="EMBL" id="CP071591">
    <property type="protein sequence ID" value="QSY57701.1"/>
    <property type="molecule type" value="Genomic_DNA"/>
</dbReference>
<reference evidence="6 8" key="2">
    <citation type="submission" date="2021-03" db="EMBL/GenBank/DDBJ databases">
        <title>Genome sequencing of Bifidobacterium imperatoris JCM 32708.</title>
        <authorList>
            <person name="Kim J."/>
        </authorList>
    </citation>
    <scope>NUCLEOTIDE SEQUENCE [LARGE SCALE GENOMIC DNA]</scope>
    <source>
        <strain evidence="6 8">JCM 32708</strain>
    </source>
</reference>
<evidence type="ECO:0000259" key="4">
    <source>
        <dbReference type="Pfam" id="PF16729"/>
    </source>
</evidence>
<gene>
    <name evidence="6" type="ORF">BLI708_10990</name>
    <name evidence="5" type="ORF">Tam1G_0753</name>
</gene>
<evidence type="ECO:0000256" key="3">
    <source>
        <dbReference type="SAM" id="Phobius"/>
    </source>
</evidence>
<evidence type="ECO:0000313" key="7">
    <source>
        <dbReference type="Proteomes" id="UP000234855"/>
    </source>
</evidence>
<keyword evidence="1" id="KW-0732">Signal</keyword>
<proteinExistence type="predicted"/>
<feature type="region of interest" description="Disordered" evidence="2">
    <location>
        <begin position="159"/>
        <end position="195"/>
    </location>
</feature>
<evidence type="ECO:0000313" key="6">
    <source>
        <dbReference type="EMBL" id="QSY57701.1"/>
    </source>
</evidence>
<accession>A0A2N5ITC3</accession>
<evidence type="ECO:0000256" key="1">
    <source>
        <dbReference type="ARBA" id="ARBA00022729"/>
    </source>
</evidence>
<feature type="domain" description="DUF5067" evidence="4">
    <location>
        <begin position="352"/>
        <end position="468"/>
    </location>
</feature>
<evidence type="ECO:0000313" key="8">
    <source>
        <dbReference type="Proteomes" id="UP000663067"/>
    </source>
</evidence>
<dbReference type="EMBL" id="NMWV01000010">
    <property type="protein sequence ID" value="PLS25187.1"/>
    <property type="molecule type" value="Genomic_DNA"/>
</dbReference>
<feature type="transmembrane region" description="Helical" evidence="3">
    <location>
        <begin position="125"/>
        <end position="144"/>
    </location>
</feature>
<feature type="compositionally biased region" description="Basic and acidic residues" evidence="2">
    <location>
        <begin position="35"/>
        <end position="51"/>
    </location>
</feature>
<protein>
    <submittedName>
        <fullName evidence="6">DUF5067 domain-containing protein</fullName>
    </submittedName>
</protein>
<sequence>MGLLNHDDDYVSPFDDGLPSYIDPSQRADYLSEIVETKHQMHEAAEQRAKEWAATSRKPAKAQSSQTSGRQQKPSQQRAQSHRQQNRQRNTQTQHPSPSGHGSNRRPNPVVARQNVAKPRKKHHAFFWMIIVFAVLWGLADPILNTANNWLGSIVHSSSSSAHTATGKNSGNTSDDDYANGTDSSNSTDDGSYQTVEKTSDVLDVSGKPQGVLTIASAKSGPNDFTGQPTVIVTFNWTNTSKKALTFDTLTHPEVYQNGLQLGEITFSKSTEVSGYSYESAQTEVKPGSEFNTTLAFTLRDKSSPIYVQSDRSTWYRESPMIVSAFTPNGDVGDGPWTQVNTSTLAPVPQATESDRKNMKTLGKTEYDQFSYALAGAQRGPADAMDNPSAIVSIDWINDTGNNASLSYFGDVSVTQNGVKLDNAYYLTNPEGFVDNGHILNSQPGVKATVQYAVELRDETSPITVTFTPYDNGKPESKTFQLE</sequence>
<dbReference type="RefSeq" id="WP_101625531.1">
    <property type="nucleotide sequence ID" value="NZ_CP071591.1"/>
</dbReference>
<reference evidence="5 7" key="1">
    <citation type="submission" date="2017-07" db="EMBL/GenBank/DDBJ databases">
        <title>Bifidobacterium novel species.</title>
        <authorList>
            <person name="Lugli G.A."/>
            <person name="Milani C."/>
            <person name="Duranti S."/>
            <person name="Mangifesta M."/>
        </authorList>
    </citation>
    <scope>NUCLEOTIDE SEQUENCE [LARGE SCALE GENOMIC DNA]</scope>
    <source>
        <strain evidence="5 7">45</strain>
    </source>
</reference>
<keyword evidence="3" id="KW-1133">Transmembrane helix</keyword>
<evidence type="ECO:0000313" key="5">
    <source>
        <dbReference type="EMBL" id="PLS25187.1"/>
    </source>
</evidence>
<feature type="compositionally biased region" description="Low complexity" evidence="2">
    <location>
        <begin position="180"/>
        <end position="192"/>
    </location>
</feature>
<keyword evidence="3" id="KW-0812">Transmembrane</keyword>
<dbReference type="AlphaFoldDB" id="A0A2N5ITC3"/>
<dbReference type="InterPro" id="IPR029050">
    <property type="entry name" value="Immunoprotect_excell_Ig-like"/>
</dbReference>
<dbReference type="Gene3D" id="2.60.40.1240">
    <property type="match status" value="2"/>
</dbReference>
<name>A0A2N5ITC3_9BIFI</name>
<keyword evidence="8" id="KW-1185">Reference proteome</keyword>
<feature type="compositionally biased region" description="Polar residues" evidence="2">
    <location>
        <begin position="62"/>
        <end position="74"/>
    </location>
</feature>